<feature type="transmembrane region" description="Helical" evidence="2">
    <location>
        <begin position="184"/>
        <end position="208"/>
    </location>
</feature>
<protein>
    <submittedName>
        <fullName evidence="4">Sugar transferase involved in LPS biosynthesis (Colanic, teichoic acid)</fullName>
    </submittedName>
</protein>
<dbReference type="STRING" id="1393122.SAMN05660895_1520"/>
<accession>A0A1I7NE82</accession>
<reference evidence="5" key="1">
    <citation type="submission" date="2016-10" db="EMBL/GenBank/DDBJ databases">
        <authorList>
            <person name="Varghese N."/>
            <person name="Submissions S."/>
        </authorList>
    </citation>
    <scope>NUCLEOTIDE SEQUENCE [LARGE SCALE GENOMIC DNA]</scope>
    <source>
        <strain evidence="5">DSM 14807</strain>
    </source>
</reference>
<dbReference type="PANTHER" id="PTHR30576:SF0">
    <property type="entry name" value="UNDECAPRENYL-PHOSPHATE N-ACETYLGALACTOSAMINYL 1-PHOSPHATE TRANSFERASE-RELATED"/>
    <property type="match status" value="1"/>
</dbReference>
<gene>
    <name evidence="4" type="ORF">SAMN05660895_1520</name>
</gene>
<keyword evidence="2" id="KW-0812">Transmembrane</keyword>
<sequence>MEIYTTFTRPADIPASVSSNRKMLLFIGTCKPELMNKLSAFGYVGTWVENLFMAREELLKWACEVTHAPFSERVPLSAIFCDIHFPVQEIKSFLNDIQQISIFQEVPFFLMLKKQHSIKEAHHYQFRIQQINDSIYTDSNPFVIDHKIRFYQHFNKIRLQHPGVVMGVEPESLKLKIDNAFKRIFDIAGGFLLLLILSPLFLLIAIAIKLDSPGPVFYVSLRAGKGFRLFKFYKFRTMVRDADLRLSEIEKLNKYQSDQQQSPKFVKVKNDPRVTRVGRLLRKTSLDELPQLFNVIKGDMSLVGNRPLPVYEAVTLTTDLYSTRFIAPAGITGLWQIRKNKKPDMSVEERTNLDVYYARKRNFISDVRILFSTPFAMIQKEEL</sequence>
<dbReference type="EMBL" id="FPCJ01000001">
    <property type="protein sequence ID" value="SFV32985.1"/>
    <property type="molecule type" value="Genomic_DNA"/>
</dbReference>
<dbReference type="RefSeq" id="WP_222842591.1">
    <property type="nucleotide sequence ID" value="NZ_FPCJ01000001.1"/>
</dbReference>
<organism evidence="4 5">
    <name type="scientific">Thermoflavifilum thermophilum</name>
    <dbReference type="NCBI Taxonomy" id="1393122"/>
    <lineage>
        <taxon>Bacteria</taxon>
        <taxon>Pseudomonadati</taxon>
        <taxon>Bacteroidota</taxon>
        <taxon>Chitinophagia</taxon>
        <taxon>Chitinophagales</taxon>
        <taxon>Chitinophagaceae</taxon>
        <taxon>Thermoflavifilum</taxon>
    </lineage>
</organism>
<dbReference type="GO" id="GO:0016780">
    <property type="term" value="F:phosphotransferase activity, for other substituted phosphate groups"/>
    <property type="evidence" value="ECO:0007669"/>
    <property type="project" value="TreeGrafter"/>
</dbReference>
<dbReference type="InterPro" id="IPR003362">
    <property type="entry name" value="Bact_transf"/>
</dbReference>
<keyword evidence="2" id="KW-1133">Transmembrane helix</keyword>
<comment type="similarity">
    <text evidence="1">Belongs to the bacterial sugar transferase family.</text>
</comment>
<dbReference type="Pfam" id="PF02397">
    <property type="entry name" value="Bac_transf"/>
    <property type="match status" value="1"/>
</dbReference>
<proteinExistence type="inferred from homology"/>
<evidence type="ECO:0000313" key="4">
    <source>
        <dbReference type="EMBL" id="SFV32985.1"/>
    </source>
</evidence>
<keyword evidence="2" id="KW-0472">Membrane</keyword>
<evidence type="ECO:0000259" key="3">
    <source>
        <dbReference type="Pfam" id="PF02397"/>
    </source>
</evidence>
<dbReference type="AlphaFoldDB" id="A0A1I7NE82"/>
<evidence type="ECO:0000256" key="1">
    <source>
        <dbReference type="ARBA" id="ARBA00006464"/>
    </source>
</evidence>
<evidence type="ECO:0000256" key="2">
    <source>
        <dbReference type="SAM" id="Phobius"/>
    </source>
</evidence>
<feature type="domain" description="Bacterial sugar transferase" evidence="3">
    <location>
        <begin position="182"/>
        <end position="378"/>
    </location>
</feature>
<dbReference type="Proteomes" id="UP000199537">
    <property type="component" value="Unassembled WGS sequence"/>
</dbReference>
<name>A0A1I7NE82_9BACT</name>
<keyword evidence="5" id="KW-1185">Reference proteome</keyword>
<keyword evidence="4" id="KW-0808">Transferase</keyword>
<evidence type="ECO:0000313" key="5">
    <source>
        <dbReference type="Proteomes" id="UP000199537"/>
    </source>
</evidence>
<dbReference type="PANTHER" id="PTHR30576">
    <property type="entry name" value="COLANIC BIOSYNTHESIS UDP-GLUCOSE LIPID CARRIER TRANSFERASE"/>
    <property type="match status" value="1"/>
</dbReference>